<keyword evidence="1" id="KW-0472">Membrane</keyword>
<keyword evidence="1" id="KW-0812">Transmembrane</keyword>
<evidence type="ECO:0000256" key="1">
    <source>
        <dbReference type="SAM" id="Phobius"/>
    </source>
</evidence>
<dbReference type="AlphaFoldDB" id="A0A8E2U0N2"/>
<organism evidence="2 3">
    <name type="scientific">Stutzerimonas degradans</name>
    <dbReference type="NCBI Taxonomy" id="2968968"/>
    <lineage>
        <taxon>Bacteria</taxon>
        <taxon>Pseudomonadati</taxon>
        <taxon>Pseudomonadota</taxon>
        <taxon>Gammaproteobacteria</taxon>
        <taxon>Pseudomonadales</taxon>
        <taxon>Pseudomonadaceae</taxon>
        <taxon>Stutzerimonas</taxon>
    </lineage>
</organism>
<protein>
    <submittedName>
        <fullName evidence="2">Branched-chain amino acid transporter</fullName>
    </submittedName>
</protein>
<accession>A0A8E2U0N2</accession>
<name>A0A8E2U0N2_9GAMM</name>
<feature type="transmembrane region" description="Helical" evidence="1">
    <location>
        <begin position="44"/>
        <end position="62"/>
    </location>
</feature>
<dbReference type="RefSeq" id="WP_102829316.1">
    <property type="nucleotide sequence ID" value="NZ_CP065721.1"/>
</dbReference>
<dbReference type="Pfam" id="PF05437">
    <property type="entry name" value="AzlD"/>
    <property type="match status" value="1"/>
</dbReference>
<evidence type="ECO:0000313" key="2">
    <source>
        <dbReference type="EMBL" id="PNF75565.1"/>
    </source>
</evidence>
<proteinExistence type="predicted"/>
<evidence type="ECO:0000313" key="3">
    <source>
        <dbReference type="Proteomes" id="UP000235881"/>
    </source>
</evidence>
<comment type="caution">
    <text evidence="2">The sequence shown here is derived from an EMBL/GenBank/DDBJ whole genome shotgun (WGS) entry which is preliminary data.</text>
</comment>
<gene>
    <name evidence="2" type="ORF">CXK95_16135</name>
</gene>
<dbReference type="InterPro" id="IPR008407">
    <property type="entry name" value="Brnchd-chn_aa_trnsp_AzlD"/>
</dbReference>
<feature type="transmembrane region" description="Helical" evidence="1">
    <location>
        <begin position="68"/>
        <end position="99"/>
    </location>
</feature>
<keyword evidence="3" id="KW-1185">Reference proteome</keyword>
<keyword evidence="1" id="KW-1133">Transmembrane helix</keyword>
<reference evidence="2 3" key="1">
    <citation type="submission" date="2018-01" db="EMBL/GenBank/DDBJ databases">
        <title>Denitrification phenotypes of diverse strains of Pseudomonas stutzeri.</title>
        <authorList>
            <person name="Milligan D.A."/>
            <person name="Bergaust L."/>
            <person name="Bakken L.R."/>
            <person name="Frostegard A."/>
        </authorList>
    </citation>
    <scope>NUCLEOTIDE SEQUENCE [LARGE SCALE GENOMIC DNA]</scope>
    <source>
        <strain evidence="2 3">DSM 50238</strain>
    </source>
</reference>
<dbReference type="Proteomes" id="UP000235881">
    <property type="component" value="Unassembled WGS sequence"/>
</dbReference>
<feature type="transmembrane region" description="Helical" evidence="1">
    <location>
        <begin position="6"/>
        <end position="32"/>
    </location>
</feature>
<sequence length="107" mass="10869">MSVETTGLGALLLVLVMAGVTLATRWGGVYVMSFVPLGARVRRFISAMSGSVLVALLAPLALEGDLGARLALLATAAVMLVVKKPLPAIAVGILVAALVRQFGNGAI</sequence>
<dbReference type="EMBL" id="POUK01000006">
    <property type="protein sequence ID" value="PNF75565.1"/>
    <property type="molecule type" value="Genomic_DNA"/>
</dbReference>